<accession>A0A3G4VLD5</accession>
<dbReference type="InterPro" id="IPR036291">
    <property type="entry name" value="NAD(P)-bd_dom_sf"/>
</dbReference>
<dbReference type="Gene3D" id="3.90.25.10">
    <property type="entry name" value="UDP-galactose 4-epimerase, domain 1"/>
    <property type="match status" value="1"/>
</dbReference>
<dbReference type="Pfam" id="PF13460">
    <property type="entry name" value="NAD_binding_10"/>
    <property type="match status" value="1"/>
</dbReference>
<dbReference type="CDD" id="cd05269">
    <property type="entry name" value="TMR_SDR_a"/>
    <property type="match status" value="1"/>
</dbReference>
<dbReference type="InterPro" id="IPR016040">
    <property type="entry name" value="NAD(P)-bd_dom"/>
</dbReference>
<reference evidence="1 2" key="1">
    <citation type="submission" date="2018-11" db="EMBL/GenBank/DDBJ databases">
        <title>Complete Genome Sequence of Vbrio mediterranei 117-T6: a Potential Pathogen Bacteria Isolated from the Conchocelis of Pyropia.</title>
        <authorList>
            <person name="Liu Q."/>
        </authorList>
    </citation>
    <scope>NUCLEOTIDE SEQUENCE [LARGE SCALE GENOMIC DNA]</scope>
    <source>
        <strain evidence="1 2">117-T6</strain>
    </source>
</reference>
<evidence type="ECO:0000313" key="2">
    <source>
        <dbReference type="Proteomes" id="UP000279760"/>
    </source>
</evidence>
<dbReference type="EMBL" id="CP033578">
    <property type="protein sequence ID" value="AYV23681.1"/>
    <property type="molecule type" value="Genomic_DNA"/>
</dbReference>
<dbReference type="PANTHER" id="PTHR43162">
    <property type="match status" value="1"/>
</dbReference>
<gene>
    <name evidence="1" type="ORF">ECB94_20575</name>
</gene>
<sequence>MEILVLGATGNTGSEVVRQLKQVGANFGVMARNLDAATKLDLNPDQVRVSNYDDVDTMTEAMKGIKKIYVAMPAHPNNQQWMKNTVAAAKAAGVELIVKLSGMGAKADAGSDIIRTHVVTDDIVKASGIAYTIVQPNSFFQNLYGSLGTINAMGQFFLPIAQAKQSVIDIRDVAAVVVAALTQPGHENQTYLISGPEALTFAEQAEILTQVSGKQIDYVAVPQEAAEAAMKEAGMDDWSAEKLAEIMAWFGEGHYAEVTTTVEQVTGKKPRTFRAFAEEFASVIEK</sequence>
<proteinExistence type="predicted"/>
<dbReference type="RefSeq" id="WP_124941568.1">
    <property type="nucleotide sequence ID" value="NZ_CP033578.1"/>
</dbReference>
<protein>
    <submittedName>
        <fullName evidence="1">SDR family oxidoreductase</fullName>
    </submittedName>
</protein>
<evidence type="ECO:0000313" key="1">
    <source>
        <dbReference type="EMBL" id="AYV23681.1"/>
    </source>
</evidence>
<dbReference type="GeneID" id="64089580"/>
<dbReference type="Gene3D" id="3.40.50.720">
    <property type="entry name" value="NAD(P)-binding Rossmann-like Domain"/>
    <property type="match status" value="1"/>
</dbReference>
<dbReference type="AlphaFoldDB" id="A0A3G4VLD5"/>
<dbReference type="Proteomes" id="UP000279760">
    <property type="component" value="Chromosome 2"/>
</dbReference>
<dbReference type="SUPFAM" id="SSF51735">
    <property type="entry name" value="NAD(P)-binding Rossmann-fold domains"/>
    <property type="match status" value="1"/>
</dbReference>
<organism evidence="1 2">
    <name type="scientific">Vibrio mediterranei</name>
    <dbReference type="NCBI Taxonomy" id="689"/>
    <lineage>
        <taxon>Bacteria</taxon>
        <taxon>Pseudomonadati</taxon>
        <taxon>Pseudomonadota</taxon>
        <taxon>Gammaproteobacteria</taxon>
        <taxon>Vibrionales</taxon>
        <taxon>Vibrionaceae</taxon>
        <taxon>Vibrio</taxon>
    </lineage>
</organism>
<dbReference type="InterPro" id="IPR051604">
    <property type="entry name" value="Ergot_Alk_Oxidoreductase"/>
</dbReference>
<dbReference type="PANTHER" id="PTHR43162:SF1">
    <property type="entry name" value="PRESTALK A DIFFERENTIATION PROTEIN A"/>
    <property type="match status" value="1"/>
</dbReference>
<name>A0A3G4VLD5_9VIBR</name>